<accession>A0A7S9SUP0</accession>
<protein>
    <submittedName>
        <fullName evidence="1">Uncharacterized protein</fullName>
    </submittedName>
</protein>
<evidence type="ECO:0000313" key="1">
    <source>
        <dbReference type="EMBL" id="QPI16595.1"/>
    </source>
</evidence>
<proteinExistence type="predicted"/>
<reference evidence="1" key="1">
    <citation type="submission" date="2020-08" db="EMBL/GenBank/DDBJ databases">
        <title>Bridging the membrane lipid divide: bacteria of the FCB group superphylum have the potential to synthesize archaeal ether lipids.</title>
        <authorList>
            <person name="Villanueva L."/>
            <person name="von Meijenfeldt F.A.B."/>
            <person name="Westbye A.B."/>
            <person name="Yadav S."/>
            <person name="Hopmans E.C."/>
            <person name="Dutilh B.E."/>
            <person name="Sinninghe Damste J.S."/>
        </authorList>
    </citation>
    <scope>NUCLEOTIDE SEQUENCE</scope>
    <source>
        <strain evidence="1">NIOZ-UU159</strain>
    </source>
</reference>
<organism evidence="1">
    <name type="scientific">Virus NIOZ-UU159</name>
    <dbReference type="NCBI Taxonomy" id="2763270"/>
    <lineage>
        <taxon>Viruses</taxon>
    </lineage>
</organism>
<gene>
    <name evidence="1" type="ORF">NIOZUU159_00086</name>
</gene>
<dbReference type="EMBL" id="MW030586">
    <property type="protein sequence ID" value="QPI16595.1"/>
    <property type="molecule type" value="Genomic_DNA"/>
</dbReference>
<name>A0A7S9SUP0_9VIRU</name>
<sequence length="152" mass="17737">MTGNANDWIIRIQDGKHFFQQGHNGIWAIRNIPRYQNILRKFKKGDNIWFMQNKQSTGEDGKLTAYGKYDIHFIREVGTIERENKKRGWDKHTPIFGGTWGIEIRFTGFKDLRKRTGFVTGISSPSPDAVMPRCIYETHIDFDTLNTILNNM</sequence>